<dbReference type="RefSeq" id="WP_009885258.1">
    <property type="nucleotide sequence ID" value="NZ_FXZE01000002.1"/>
</dbReference>
<name>A0A2H1I470_9MICO</name>
<dbReference type="AlphaFoldDB" id="A0A2H1I470"/>
<reference evidence="2" key="1">
    <citation type="submission" date="2017-03" db="EMBL/GenBank/DDBJ databases">
        <authorList>
            <person name="Monnet C."/>
        </authorList>
    </citation>
    <scope>NUCLEOTIDE SEQUENCE [LARGE SCALE GENOMIC DNA]</scope>
    <source>
        <strain evidence="2">P10</strain>
    </source>
</reference>
<proteinExistence type="predicted"/>
<dbReference type="EMBL" id="FXZE01000002">
    <property type="protein sequence ID" value="SMX69910.1"/>
    <property type="molecule type" value="Genomic_DNA"/>
</dbReference>
<dbReference type="Proteomes" id="UP000234342">
    <property type="component" value="Unassembled WGS sequence"/>
</dbReference>
<evidence type="ECO:0000313" key="2">
    <source>
        <dbReference type="Proteomes" id="UP000234342"/>
    </source>
</evidence>
<accession>A0A2H1I470</accession>
<keyword evidence="2" id="KW-1185">Reference proteome</keyword>
<gene>
    <name evidence="1" type="ORF">BANT10_00548</name>
</gene>
<sequence length="211" mass="21653">MCRAKSDPNYYRCEWRSLTTGKFLDRLSNAAADVGVAFAAGELDPKSTEDWSEVAARARTSVAEGVADVLGARSKARRRREAAAGFRRSESHLLCAVAAAIGEACATLTSVPGDIATAVGKEVQSATGSAIAGKLAAAATRRLLNDVSAALNPVAKVGLLADLAATGFCPSQQDGGIPGDHSEVVKCAARVERTILAGVVDDLLTPAGSVT</sequence>
<dbReference type="GeneID" id="82878414"/>
<evidence type="ECO:0000313" key="1">
    <source>
        <dbReference type="EMBL" id="SMX69910.1"/>
    </source>
</evidence>
<organism evidence="1 2">
    <name type="scientific">Brevibacterium antiquum</name>
    <dbReference type="NCBI Taxonomy" id="234835"/>
    <lineage>
        <taxon>Bacteria</taxon>
        <taxon>Bacillati</taxon>
        <taxon>Actinomycetota</taxon>
        <taxon>Actinomycetes</taxon>
        <taxon>Micrococcales</taxon>
        <taxon>Brevibacteriaceae</taxon>
        <taxon>Brevibacterium</taxon>
    </lineage>
</organism>
<protein>
    <submittedName>
        <fullName evidence="1">Uncharacterized protein</fullName>
    </submittedName>
</protein>